<dbReference type="Proteomes" id="UP000030763">
    <property type="component" value="Unassembled WGS sequence"/>
</dbReference>
<reference evidence="1" key="1">
    <citation type="submission" date="2013-10" db="EMBL/GenBank/DDBJ databases">
        <title>Genomic analysis of the causative agents of coccidiosis in chickens.</title>
        <authorList>
            <person name="Reid A.J."/>
            <person name="Blake D."/>
            <person name="Billington K."/>
            <person name="Browne H."/>
            <person name="Dunn M."/>
            <person name="Hung S."/>
            <person name="Kawahara F."/>
            <person name="Miranda-Saavedra D."/>
            <person name="Mourier T."/>
            <person name="Nagra H."/>
            <person name="Otto T.D."/>
            <person name="Rawlings N."/>
            <person name="Sanchez A."/>
            <person name="Sanders M."/>
            <person name="Subramaniam C."/>
            <person name="Tay Y."/>
            <person name="Dear P."/>
            <person name="Doerig C."/>
            <person name="Gruber A."/>
            <person name="Parkinson J."/>
            <person name="Shirley M."/>
            <person name="Wan K.L."/>
            <person name="Berriman M."/>
            <person name="Tomley F."/>
            <person name="Pain A."/>
        </authorList>
    </citation>
    <scope>NUCLEOTIDE SEQUENCE [LARGE SCALE GENOMIC DNA]</scope>
    <source>
        <strain evidence="1">Weybridge</strain>
    </source>
</reference>
<dbReference type="EMBL" id="HG721721">
    <property type="protein sequence ID" value="CDJ60304.1"/>
    <property type="molecule type" value="Genomic_DNA"/>
</dbReference>
<evidence type="ECO:0000313" key="1">
    <source>
        <dbReference type="EMBL" id="CDJ60304.1"/>
    </source>
</evidence>
<gene>
    <name evidence="1" type="ORF">EMWEY_00060420</name>
</gene>
<dbReference type="RefSeq" id="XP_013336954.1">
    <property type="nucleotide sequence ID" value="XM_013481500.1"/>
</dbReference>
<evidence type="ECO:0000313" key="2">
    <source>
        <dbReference type="Proteomes" id="UP000030763"/>
    </source>
</evidence>
<accession>U6MCW8</accession>
<proteinExistence type="predicted"/>
<reference evidence="1" key="2">
    <citation type="submission" date="2013-10" db="EMBL/GenBank/DDBJ databases">
        <authorList>
            <person name="Aslett M."/>
        </authorList>
    </citation>
    <scope>NUCLEOTIDE SEQUENCE [LARGE SCALE GENOMIC DNA]</scope>
    <source>
        <strain evidence="1">Weybridge</strain>
    </source>
</reference>
<keyword evidence="2" id="KW-1185">Reference proteome</keyword>
<organism evidence="1 2">
    <name type="scientific">Eimeria maxima</name>
    <name type="common">Coccidian parasite</name>
    <dbReference type="NCBI Taxonomy" id="5804"/>
    <lineage>
        <taxon>Eukaryota</taxon>
        <taxon>Sar</taxon>
        <taxon>Alveolata</taxon>
        <taxon>Apicomplexa</taxon>
        <taxon>Conoidasida</taxon>
        <taxon>Coccidia</taxon>
        <taxon>Eucoccidiorida</taxon>
        <taxon>Eimeriorina</taxon>
        <taxon>Eimeriidae</taxon>
        <taxon>Eimeria</taxon>
    </lineage>
</organism>
<name>U6MCW8_EIMMA</name>
<protein>
    <submittedName>
        <fullName evidence="1">Uncharacterized protein</fullName>
    </submittedName>
</protein>
<dbReference type="GeneID" id="25340028"/>
<dbReference type="VEuPathDB" id="ToxoDB:EMWEY_00060420"/>
<sequence>MPTIRAFSVGGCAGADVELRAWKYARRVTVQLIAFDDIAVINVLKKYARRATVQLIAFEDIAVINVLNNPYT</sequence>
<dbReference type="AlphaFoldDB" id="U6MCW8"/>